<dbReference type="AlphaFoldDB" id="A0A4Z0QBC7"/>
<evidence type="ECO:0000313" key="5">
    <source>
        <dbReference type="Proteomes" id="UP000298471"/>
    </source>
</evidence>
<evidence type="ECO:0000256" key="1">
    <source>
        <dbReference type="ARBA" id="ARBA00000022"/>
    </source>
</evidence>
<dbReference type="InterPro" id="IPR037238">
    <property type="entry name" value="YbiA-like_sf"/>
</dbReference>
<dbReference type="CDD" id="cd15457">
    <property type="entry name" value="NADAR"/>
    <property type="match status" value="1"/>
</dbReference>
<reference evidence="4 5" key="1">
    <citation type="submission" date="2019-04" db="EMBL/GenBank/DDBJ databases">
        <authorList>
            <person name="Feng G."/>
            <person name="Zhang J."/>
            <person name="Zhu H."/>
        </authorList>
    </citation>
    <scope>NUCLEOTIDE SEQUENCE [LARGE SCALE GENOMIC DNA]</scope>
    <source>
        <strain evidence="4 5">9PBR-1</strain>
    </source>
</reference>
<evidence type="ECO:0000313" key="4">
    <source>
        <dbReference type="EMBL" id="TGE26679.1"/>
    </source>
</evidence>
<evidence type="ECO:0000256" key="2">
    <source>
        <dbReference type="ARBA" id="ARBA00000751"/>
    </source>
</evidence>
<dbReference type="Gene3D" id="1.10.357.40">
    <property type="entry name" value="YbiA-like"/>
    <property type="match status" value="1"/>
</dbReference>
<comment type="catalytic activity">
    <reaction evidence="2">
        <text>2,5-diamino-6-hydroxy-4-(5-phosphoribosylamino)-pyrimidine + H2O = 2,5,6-triamino-4-hydroxypyrimidine + D-ribose 5-phosphate</text>
        <dbReference type="Rhea" id="RHEA:23436"/>
        <dbReference type="ChEBI" id="CHEBI:15377"/>
        <dbReference type="ChEBI" id="CHEBI:58614"/>
        <dbReference type="ChEBI" id="CHEBI:78346"/>
        <dbReference type="ChEBI" id="CHEBI:137796"/>
    </reaction>
</comment>
<dbReference type="SUPFAM" id="SSF143990">
    <property type="entry name" value="YbiA-like"/>
    <property type="match status" value="1"/>
</dbReference>
<comment type="caution">
    <text evidence="4">The sequence shown here is derived from an EMBL/GenBank/DDBJ whole genome shotgun (WGS) entry which is preliminary data.</text>
</comment>
<gene>
    <name evidence="4" type="ORF">E5K02_18040</name>
</gene>
<comment type="catalytic activity">
    <reaction evidence="1">
        <text>5-amino-6-(5-phospho-D-ribosylamino)uracil + H2O = 5,6-diaminouracil + D-ribose 5-phosphate</text>
        <dbReference type="Rhea" id="RHEA:55020"/>
        <dbReference type="ChEBI" id="CHEBI:15377"/>
        <dbReference type="ChEBI" id="CHEBI:46252"/>
        <dbReference type="ChEBI" id="CHEBI:58453"/>
        <dbReference type="ChEBI" id="CHEBI:78346"/>
    </reaction>
</comment>
<protein>
    <submittedName>
        <fullName evidence="4">NADAR family protein</fullName>
    </submittedName>
</protein>
<dbReference type="OrthoDB" id="67297at2"/>
<organism evidence="4 5">
    <name type="scientific">Hymenobacter metallicola</name>
    <dbReference type="NCBI Taxonomy" id="2563114"/>
    <lineage>
        <taxon>Bacteria</taxon>
        <taxon>Pseudomonadati</taxon>
        <taxon>Bacteroidota</taxon>
        <taxon>Cytophagia</taxon>
        <taxon>Cytophagales</taxon>
        <taxon>Hymenobacteraceae</taxon>
        <taxon>Hymenobacter</taxon>
    </lineage>
</organism>
<feature type="domain" description="NADAR" evidence="3">
    <location>
        <begin position="30"/>
        <end position="187"/>
    </location>
</feature>
<keyword evidence="5" id="KW-1185">Reference proteome</keyword>
<dbReference type="NCBIfam" id="TIGR02464">
    <property type="entry name" value="ribofla_fusion"/>
    <property type="match status" value="1"/>
</dbReference>
<proteinExistence type="predicted"/>
<dbReference type="Proteomes" id="UP000298471">
    <property type="component" value="Unassembled WGS sequence"/>
</dbReference>
<dbReference type="InterPro" id="IPR012816">
    <property type="entry name" value="NADAR"/>
</dbReference>
<name>A0A4Z0QBC7_9BACT</name>
<sequence>MTNSASTAPIRDLAGLQVAVAAGQGLHYLYFWGHTAKADVVGKECFSQWYPAAFTLDGHTYTTAEHYMMAEKARLFQDEPTRAAILAAKTPNDAKRLGRKIKNFDEAAWLAARFDIVVRGNHAKFSQHPPLREFLLATGKHVLVEASPVDAIWGIGLAQDHPDAASPLTWRGLNLLGFALMAVRDELTA</sequence>
<evidence type="ECO:0000259" key="3">
    <source>
        <dbReference type="Pfam" id="PF08719"/>
    </source>
</evidence>
<dbReference type="RefSeq" id="WP_135396583.1">
    <property type="nucleotide sequence ID" value="NZ_SRMB01000003.1"/>
</dbReference>
<accession>A0A4Z0QBC7</accession>
<dbReference type="EMBL" id="SRMB01000003">
    <property type="protein sequence ID" value="TGE26679.1"/>
    <property type="molecule type" value="Genomic_DNA"/>
</dbReference>
<dbReference type="Pfam" id="PF08719">
    <property type="entry name" value="NADAR"/>
    <property type="match status" value="1"/>
</dbReference>